<evidence type="ECO:0000313" key="9">
    <source>
        <dbReference type="Proteomes" id="UP000006732"/>
    </source>
</evidence>
<feature type="transmembrane region" description="Helical" evidence="6">
    <location>
        <begin position="70"/>
        <end position="88"/>
    </location>
</feature>
<keyword evidence="3 6" id="KW-0812">Transmembrane</keyword>
<keyword evidence="5 6" id="KW-0472">Membrane</keyword>
<sequence>MHQSEQTSVVMDESANPQIHGLLDYLEILARRWRLIISVPLVASVITAVISLFMPNIYTATTMIIPTDEAIMAQLGGLAAMVGGALGGKTNGELYVTMLKSEAIKDPVIDKFNLMNRFKLKFRADAYKVLDNKVDVSLGKMDGVLTIQVNDKSPKMAADLANAYVSELGKLAAGIQTRKASDNKLFFQKQIEYTKSNLNKSEEALKEFQSKNKSFSVSDQAKASIENVAQLRAQLAIREVELGTLQRQFTDNSQEVKSAKAAVAQLRGQITGLEGKNGSSSSIPQLGKVPQLGQEYLRLMREFKIQEAMLEMLVKQHEIAGLSENKDMSPFGVLQKANVPDKKTKPIRRNMVLKAFFVSFFTCSFFVLYSDRLRHIYSQIRNRVFKTE</sequence>
<dbReference type="PANTHER" id="PTHR32309:SF13">
    <property type="entry name" value="FERRIC ENTEROBACTIN TRANSPORT PROTEIN FEPE"/>
    <property type="match status" value="1"/>
</dbReference>
<dbReference type="eggNOG" id="COG3206">
    <property type="taxonomic scope" value="Bacteria"/>
</dbReference>
<dbReference type="InterPro" id="IPR050445">
    <property type="entry name" value="Bact_polysacc_biosynth/exp"/>
</dbReference>
<evidence type="ECO:0000256" key="3">
    <source>
        <dbReference type="ARBA" id="ARBA00022692"/>
    </source>
</evidence>
<feature type="domain" description="Polysaccharide chain length determinant N-terminal" evidence="7">
    <location>
        <begin position="22"/>
        <end position="111"/>
    </location>
</feature>
<dbReference type="Proteomes" id="UP000006732">
    <property type="component" value="Chromosome"/>
</dbReference>
<evidence type="ECO:0000256" key="1">
    <source>
        <dbReference type="ARBA" id="ARBA00004651"/>
    </source>
</evidence>
<organism evidence="8 9">
    <name type="scientific">Pelobacter propionicus (strain DSM 2379 / NBRC 103807 / OttBd1)</name>
    <dbReference type="NCBI Taxonomy" id="338966"/>
    <lineage>
        <taxon>Bacteria</taxon>
        <taxon>Pseudomonadati</taxon>
        <taxon>Thermodesulfobacteriota</taxon>
        <taxon>Desulfuromonadia</taxon>
        <taxon>Desulfuromonadales</taxon>
        <taxon>Desulfuromonadaceae</taxon>
        <taxon>Pelobacter</taxon>
    </lineage>
</organism>
<protein>
    <submittedName>
        <fullName evidence="8">Lipopolysaccharide biosynthesis</fullName>
    </submittedName>
</protein>
<evidence type="ECO:0000256" key="6">
    <source>
        <dbReference type="SAM" id="Phobius"/>
    </source>
</evidence>
<gene>
    <name evidence="8" type="ordered locus">Ppro_3402</name>
</gene>
<dbReference type="AlphaFoldDB" id="A1AUH4"/>
<dbReference type="STRING" id="338966.Ppro_3402"/>
<name>A1AUH4_PELPD</name>
<dbReference type="PANTHER" id="PTHR32309">
    <property type="entry name" value="TYROSINE-PROTEIN KINASE"/>
    <property type="match status" value="1"/>
</dbReference>
<evidence type="ECO:0000256" key="5">
    <source>
        <dbReference type="ARBA" id="ARBA00023136"/>
    </source>
</evidence>
<accession>A1AUH4</accession>
<keyword evidence="2" id="KW-1003">Cell membrane</keyword>
<dbReference type="OrthoDB" id="8884120at2"/>
<reference evidence="8 9" key="1">
    <citation type="submission" date="2006-10" db="EMBL/GenBank/DDBJ databases">
        <title>Complete sequence of chromosome of Pelobacter propionicus DSM 2379.</title>
        <authorList>
            <consortium name="US DOE Joint Genome Institute"/>
            <person name="Copeland A."/>
            <person name="Lucas S."/>
            <person name="Lapidus A."/>
            <person name="Barry K."/>
            <person name="Detter J.C."/>
            <person name="Glavina del Rio T."/>
            <person name="Hammon N."/>
            <person name="Israni S."/>
            <person name="Dalin E."/>
            <person name="Tice H."/>
            <person name="Pitluck S."/>
            <person name="Saunders E."/>
            <person name="Brettin T."/>
            <person name="Bruce D."/>
            <person name="Han C."/>
            <person name="Tapia R."/>
            <person name="Schmutz J."/>
            <person name="Larimer F."/>
            <person name="Land M."/>
            <person name="Hauser L."/>
            <person name="Kyrpides N."/>
            <person name="Kim E."/>
            <person name="Lovley D."/>
            <person name="Richardson P."/>
        </authorList>
    </citation>
    <scope>NUCLEOTIDE SEQUENCE [LARGE SCALE GENOMIC DNA]</scope>
    <source>
        <strain evidence="9">DSM 2379 / NBRC 103807 / OttBd1</strain>
    </source>
</reference>
<dbReference type="KEGG" id="ppd:Ppro_3402"/>
<evidence type="ECO:0000256" key="2">
    <source>
        <dbReference type="ARBA" id="ARBA00022475"/>
    </source>
</evidence>
<dbReference type="InterPro" id="IPR003856">
    <property type="entry name" value="LPS_length_determ_N"/>
</dbReference>
<comment type="subcellular location">
    <subcellularLocation>
        <location evidence="1">Cell membrane</location>
        <topology evidence="1">Multi-pass membrane protein</topology>
    </subcellularLocation>
</comment>
<proteinExistence type="predicted"/>
<dbReference type="RefSeq" id="WP_011737211.1">
    <property type="nucleotide sequence ID" value="NC_008609.1"/>
</dbReference>
<evidence type="ECO:0000259" key="7">
    <source>
        <dbReference type="Pfam" id="PF02706"/>
    </source>
</evidence>
<feature type="transmembrane region" description="Helical" evidence="6">
    <location>
        <begin position="351"/>
        <end position="369"/>
    </location>
</feature>
<dbReference type="Pfam" id="PF02706">
    <property type="entry name" value="Wzz"/>
    <property type="match status" value="1"/>
</dbReference>
<dbReference type="GO" id="GO:0005886">
    <property type="term" value="C:plasma membrane"/>
    <property type="evidence" value="ECO:0007669"/>
    <property type="project" value="UniProtKB-SubCell"/>
</dbReference>
<keyword evidence="4 6" id="KW-1133">Transmembrane helix</keyword>
<evidence type="ECO:0000313" key="8">
    <source>
        <dbReference type="EMBL" id="ABL00995.1"/>
    </source>
</evidence>
<dbReference type="HOGENOM" id="CLU_051175_1_0_7"/>
<dbReference type="GO" id="GO:0004713">
    <property type="term" value="F:protein tyrosine kinase activity"/>
    <property type="evidence" value="ECO:0007669"/>
    <property type="project" value="TreeGrafter"/>
</dbReference>
<evidence type="ECO:0000256" key="4">
    <source>
        <dbReference type="ARBA" id="ARBA00022989"/>
    </source>
</evidence>
<dbReference type="EMBL" id="CP000482">
    <property type="protein sequence ID" value="ABL00995.1"/>
    <property type="molecule type" value="Genomic_DNA"/>
</dbReference>
<feature type="transmembrane region" description="Helical" evidence="6">
    <location>
        <begin position="35"/>
        <end position="58"/>
    </location>
</feature>
<keyword evidence="9" id="KW-1185">Reference proteome</keyword>